<comment type="similarity">
    <text evidence="3 4">In the N-terminal section; belongs to the HFCD (homo-oligomeric flavin containing Cys decarboxylase) superfamily.</text>
</comment>
<dbReference type="UniPathway" id="UPA00241">
    <property type="reaction ID" value="UER00353"/>
</dbReference>
<proteinExistence type="inferred from homology"/>
<dbReference type="EMBL" id="CP018076">
    <property type="protein sequence ID" value="APE44730.1"/>
    <property type="molecule type" value="Genomic_DNA"/>
</dbReference>
<reference evidence="7 8" key="1">
    <citation type="submission" date="2016-11" db="EMBL/GenBank/DDBJ databases">
        <title>Complete genome sequence of Sulfitobacter sp. AM1-D1, a toxic bacteria associated with marine dinoflagellate Alexandrium minutum in East China Sea.</title>
        <authorList>
            <person name="Yang Q."/>
            <person name="Zhang X."/>
            <person name="Tian X."/>
        </authorList>
    </citation>
    <scope>NUCLEOTIDE SEQUENCE [LARGE SCALE GENOMIC DNA]</scope>
    <source>
        <strain evidence="7 8">AM1-D1</strain>
    </source>
</reference>
<dbReference type="GO" id="GO:0015937">
    <property type="term" value="P:coenzyme A biosynthetic process"/>
    <property type="evidence" value="ECO:0007669"/>
    <property type="project" value="UniProtKB-UniRule"/>
</dbReference>
<keyword evidence="1 3" id="KW-0210">Decarboxylase</keyword>
<dbReference type="RefSeq" id="WP_071973076.1">
    <property type="nucleotide sequence ID" value="NZ_CP018076.1"/>
</dbReference>
<dbReference type="OrthoDB" id="9802554at2"/>
<accession>A0A1J0WK85</accession>
<keyword evidence="2 3" id="KW-0456">Lyase</keyword>
<dbReference type="NCBIfam" id="TIGR00521">
    <property type="entry name" value="coaBC_dfp"/>
    <property type="match status" value="1"/>
</dbReference>
<evidence type="ECO:0000313" key="8">
    <source>
        <dbReference type="Proteomes" id="UP000181897"/>
    </source>
</evidence>
<evidence type="ECO:0000256" key="4">
    <source>
        <dbReference type="RuleBase" id="RU364078"/>
    </source>
</evidence>
<dbReference type="InterPro" id="IPR036551">
    <property type="entry name" value="Flavin_trans-like"/>
</dbReference>
<comment type="cofactor">
    <cofactor evidence="3">
        <name>Mg(2+)</name>
        <dbReference type="ChEBI" id="CHEBI:18420"/>
    </cofactor>
</comment>
<feature type="binding site" evidence="3">
    <location>
        <position position="276"/>
    </location>
    <ligand>
        <name>CTP</name>
        <dbReference type="ChEBI" id="CHEBI:37563"/>
    </ligand>
</feature>
<dbReference type="PANTHER" id="PTHR14359">
    <property type="entry name" value="HOMO-OLIGOMERIC FLAVIN CONTAINING CYS DECARBOXYLASE FAMILY"/>
    <property type="match status" value="1"/>
</dbReference>
<dbReference type="SUPFAM" id="SSF102645">
    <property type="entry name" value="CoaB-like"/>
    <property type="match status" value="1"/>
</dbReference>
<dbReference type="STRING" id="1917485.BOO69_15935"/>
<feature type="binding site" evidence="3">
    <location>
        <position position="341"/>
    </location>
    <ligand>
        <name>CTP</name>
        <dbReference type="ChEBI" id="CHEBI:37563"/>
    </ligand>
</feature>
<dbReference type="InterPro" id="IPR003382">
    <property type="entry name" value="Flavoprotein"/>
</dbReference>
<feature type="active site" description="Proton donor" evidence="3">
    <location>
        <position position="157"/>
    </location>
</feature>
<comment type="function">
    <text evidence="4">Catalyzes two steps in the biosynthesis of coenzyme A. In the first step cysteine is conjugated to 4'-phosphopantothenate to form 4-phosphopantothenoylcysteine, in the latter compound is decarboxylated to form 4'-phosphopantotheine.</text>
</comment>
<dbReference type="HAMAP" id="MF_02225">
    <property type="entry name" value="CoaBC"/>
    <property type="match status" value="1"/>
</dbReference>
<gene>
    <name evidence="3" type="primary">coaBC</name>
    <name evidence="7" type="ORF">BOO69_15935</name>
</gene>
<name>A0A1J0WK85_9RHOB</name>
<keyword evidence="3" id="KW-0479">Metal-binding</keyword>
<feature type="domain" description="Flavoprotein" evidence="5">
    <location>
        <begin position="5"/>
        <end position="175"/>
    </location>
</feature>
<dbReference type="GO" id="GO:0004632">
    <property type="term" value="F:phosphopantothenate--cysteine ligase activity"/>
    <property type="evidence" value="ECO:0007669"/>
    <property type="project" value="UniProtKB-UniRule"/>
</dbReference>
<feature type="binding site" evidence="3">
    <location>
        <position position="337"/>
    </location>
    <ligand>
        <name>CTP</name>
        <dbReference type="ChEBI" id="CHEBI:37563"/>
    </ligand>
</feature>
<dbReference type="EC" id="4.1.1.36" evidence="3"/>
<keyword evidence="8" id="KW-1185">Reference proteome</keyword>
<keyword evidence="3" id="KW-0460">Magnesium</keyword>
<dbReference type="GO" id="GO:0004633">
    <property type="term" value="F:phosphopantothenoylcysteine decarboxylase activity"/>
    <property type="evidence" value="ECO:0007669"/>
    <property type="project" value="UniProtKB-UniRule"/>
</dbReference>
<evidence type="ECO:0000256" key="1">
    <source>
        <dbReference type="ARBA" id="ARBA00022793"/>
    </source>
</evidence>
<dbReference type="Pfam" id="PF04127">
    <property type="entry name" value="DFP"/>
    <property type="match status" value="1"/>
</dbReference>
<evidence type="ECO:0000256" key="2">
    <source>
        <dbReference type="ARBA" id="ARBA00023239"/>
    </source>
</evidence>
<feature type="domain" description="DNA/pantothenate metabolism flavoprotein C-terminal" evidence="6">
    <location>
        <begin position="184"/>
        <end position="394"/>
    </location>
</feature>
<dbReference type="InterPro" id="IPR007085">
    <property type="entry name" value="DNA/pantothenate-metab_flavo_C"/>
</dbReference>
<dbReference type="GO" id="GO:0015941">
    <property type="term" value="P:pantothenate catabolic process"/>
    <property type="evidence" value="ECO:0007669"/>
    <property type="project" value="InterPro"/>
</dbReference>
<evidence type="ECO:0000259" key="5">
    <source>
        <dbReference type="Pfam" id="PF02441"/>
    </source>
</evidence>
<evidence type="ECO:0000256" key="3">
    <source>
        <dbReference type="HAMAP-Rule" id="MF_02225"/>
    </source>
</evidence>
<organism evidence="7 8">
    <name type="scientific">Sulfitobacter alexandrii</name>
    <dbReference type="NCBI Taxonomy" id="1917485"/>
    <lineage>
        <taxon>Bacteria</taxon>
        <taxon>Pseudomonadati</taxon>
        <taxon>Pseudomonadota</taxon>
        <taxon>Alphaproteobacteria</taxon>
        <taxon>Rhodobacterales</taxon>
        <taxon>Roseobacteraceae</taxon>
        <taxon>Sulfitobacter</taxon>
    </lineage>
</organism>
<evidence type="ECO:0000313" key="7">
    <source>
        <dbReference type="EMBL" id="APE44730.1"/>
    </source>
</evidence>
<dbReference type="PANTHER" id="PTHR14359:SF6">
    <property type="entry name" value="PHOSPHOPANTOTHENOYLCYSTEINE DECARBOXYLASE"/>
    <property type="match status" value="1"/>
</dbReference>
<evidence type="ECO:0000259" key="6">
    <source>
        <dbReference type="Pfam" id="PF04127"/>
    </source>
</evidence>
<comment type="cofactor">
    <cofactor evidence="3">
        <name>FMN</name>
        <dbReference type="ChEBI" id="CHEBI:58210"/>
    </cofactor>
    <text evidence="3">Binds 1 FMN per subunit.</text>
</comment>
<dbReference type="GO" id="GO:0046872">
    <property type="term" value="F:metal ion binding"/>
    <property type="evidence" value="ECO:0007669"/>
    <property type="project" value="UniProtKB-KW"/>
</dbReference>
<dbReference type="GO" id="GO:0010181">
    <property type="term" value="F:FMN binding"/>
    <property type="evidence" value="ECO:0007669"/>
    <property type="project" value="UniProtKB-UniRule"/>
</dbReference>
<feature type="region of interest" description="Phosphopantothenate--cysteine ligase" evidence="3">
    <location>
        <begin position="189"/>
        <end position="397"/>
    </location>
</feature>
<keyword evidence="3 4" id="KW-0436">Ligase</keyword>
<feature type="binding site" evidence="3">
    <location>
        <position position="323"/>
    </location>
    <ligand>
        <name>CTP</name>
        <dbReference type="ChEBI" id="CHEBI:37563"/>
    </ligand>
</feature>
<dbReference type="Gene3D" id="3.40.50.1950">
    <property type="entry name" value="Flavin prenyltransferase-like"/>
    <property type="match status" value="1"/>
</dbReference>
<comment type="function">
    <text evidence="3">Catalyzes two sequential steps in the biosynthesis of coenzyme A. In the first step cysteine is conjugated to 4'-phosphopantothenate to form 4-phosphopantothenoylcysteine. In the second step the latter compound is decarboxylated to form 4'-phosphopantotheine.</text>
</comment>
<dbReference type="AlphaFoldDB" id="A0A1J0WK85"/>
<dbReference type="InterPro" id="IPR005252">
    <property type="entry name" value="CoaBC"/>
</dbReference>
<dbReference type="KEGG" id="suam:BOO69_15935"/>
<feature type="region of interest" description="Phosphopantothenoylcysteine decarboxylase" evidence="3">
    <location>
        <begin position="1"/>
        <end position="188"/>
    </location>
</feature>
<dbReference type="Pfam" id="PF02441">
    <property type="entry name" value="Flavoprotein"/>
    <property type="match status" value="1"/>
</dbReference>
<dbReference type="InterPro" id="IPR035929">
    <property type="entry name" value="CoaB-like_sf"/>
</dbReference>
<feature type="binding site" evidence="3">
    <location>
        <position position="286"/>
    </location>
    <ligand>
        <name>CTP</name>
        <dbReference type="ChEBI" id="CHEBI:37563"/>
    </ligand>
</feature>
<comment type="pathway">
    <text evidence="3 4">Cofactor biosynthesis; coenzyme A biosynthesis; CoA from (R)-pantothenate: step 3/5.</text>
</comment>
<dbReference type="Gene3D" id="3.40.50.10300">
    <property type="entry name" value="CoaB-like"/>
    <property type="match status" value="1"/>
</dbReference>
<feature type="binding site" evidence="3">
    <location>
        <begin position="303"/>
        <end position="306"/>
    </location>
    <ligand>
        <name>CTP</name>
        <dbReference type="ChEBI" id="CHEBI:37563"/>
    </ligand>
</feature>
<comment type="caution">
    <text evidence="3">Lacks conserved residue(s) required for the propagation of feature annotation.</text>
</comment>
<comment type="catalytic activity">
    <reaction evidence="3 4">
        <text>(R)-4'-phosphopantothenate + L-cysteine + CTP = N-[(R)-4-phosphopantothenoyl]-L-cysteine + CMP + diphosphate + H(+)</text>
        <dbReference type="Rhea" id="RHEA:19397"/>
        <dbReference type="ChEBI" id="CHEBI:10986"/>
        <dbReference type="ChEBI" id="CHEBI:15378"/>
        <dbReference type="ChEBI" id="CHEBI:33019"/>
        <dbReference type="ChEBI" id="CHEBI:35235"/>
        <dbReference type="ChEBI" id="CHEBI:37563"/>
        <dbReference type="ChEBI" id="CHEBI:59458"/>
        <dbReference type="ChEBI" id="CHEBI:60377"/>
        <dbReference type="EC" id="6.3.2.5"/>
    </reaction>
</comment>
<dbReference type="EC" id="6.3.2.5" evidence="3"/>
<comment type="catalytic activity">
    <reaction evidence="3 4">
        <text>N-[(R)-4-phosphopantothenoyl]-L-cysteine + H(+) = (R)-4'-phosphopantetheine + CO2</text>
        <dbReference type="Rhea" id="RHEA:16793"/>
        <dbReference type="ChEBI" id="CHEBI:15378"/>
        <dbReference type="ChEBI" id="CHEBI:16526"/>
        <dbReference type="ChEBI" id="CHEBI:59458"/>
        <dbReference type="ChEBI" id="CHEBI:61723"/>
        <dbReference type="EC" id="4.1.1.36"/>
    </reaction>
</comment>
<comment type="pathway">
    <text evidence="3 4">Cofactor biosynthesis; coenzyme A biosynthesis; CoA from (R)-pantothenate: step 2/5.</text>
</comment>
<protein>
    <recommendedName>
        <fullName evidence="3">Coenzyme A biosynthesis bifunctional protein CoaBC</fullName>
    </recommendedName>
    <alternativeName>
        <fullName evidence="3">DNA/pantothenate metabolism flavoprotein</fullName>
    </alternativeName>
    <alternativeName>
        <fullName evidence="3">Phosphopantothenoylcysteine synthetase/decarboxylase</fullName>
        <shortName evidence="3">PPCS-PPCDC</shortName>
    </alternativeName>
    <domain>
        <recommendedName>
            <fullName evidence="3">Phosphopantothenoylcysteine decarboxylase</fullName>
            <shortName evidence="3">PPC decarboxylase</shortName>
            <shortName evidence="3">PPC-DC</shortName>
            <ecNumber evidence="3">4.1.1.36</ecNumber>
        </recommendedName>
        <alternativeName>
            <fullName evidence="3">CoaC</fullName>
        </alternativeName>
    </domain>
    <domain>
        <recommendedName>
            <fullName evidence="3">Phosphopantothenate--cysteine ligase</fullName>
            <ecNumber evidence="3">6.3.2.5</ecNumber>
        </recommendedName>
        <alternativeName>
            <fullName evidence="3">CoaB</fullName>
        </alternativeName>
        <alternativeName>
            <fullName evidence="3">Phosphopantothenoylcysteine synthetase</fullName>
            <shortName evidence="3">PPC synthetase</shortName>
            <shortName evidence="3">PPC-S</shortName>
        </alternativeName>
    </domain>
</protein>
<keyword evidence="3" id="KW-0511">Multifunctional enzyme</keyword>
<keyword evidence="3 4" id="KW-0285">Flavoprotein</keyword>
<comment type="similarity">
    <text evidence="3 4">In the C-terminal section; belongs to the PPC synthetase family.</text>
</comment>
<dbReference type="GO" id="GO:0071513">
    <property type="term" value="C:phosphopantothenoylcysteine decarboxylase complex"/>
    <property type="evidence" value="ECO:0007669"/>
    <property type="project" value="TreeGrafter"/>
</dbReference>
<keyword evidence="3 4" id="KW-0288">FMN</keyword>
<sequence length="397" mass="41608">MLAGKHILLIIGGGIAAFKSLDLIRRLRERGAEVTPVLTDAGSEFVTPLSVSALAGKPVFQRLFDLNDEAEMGHIQLSRVADLVVVAPATADLMAKMAHGLANDLASTLLLATDTPVLLAPAMNVRMWQHPATQRNIATLKGDGIAMVGPNEGGMACGEFGPGRMAEPMEILTAIEMRLADGPLKGKRILVTSGPTHEPIDPVRYIANRSSGAQGAALGRALAALGAEVVFVTGPADVPPPEGVEVERVETAREMLDAVQAALPADAAVFAAAVADWRVSSTSDRKLKKSSDGLPQLTFAENPDILRTVSEMTQGRPGLVVGFAAETNDVVDNATAKRARKGCDWIVANDVSPATGIMGGTENAVVLITDAGAEKWDRAGKDEVARKLARRIAQALG</sequence>
<dbReference type="SUPFAM" id="SSF52507">
    <property type="entry name" value="Homo-oligomeric flavin-containing Cys decarboxylases, HFCD"/>
    <property type="match status" value="1"/>
</dbReference>
<dbReference type="Proteomes" id="UP000181897">
    <property type="component" value="Chromosome"/>
</dbReference>